<dbReference type="PANTHER" id="PTHR13847:SF289">
    <property type="entry name" value="GLYCINE OXIDASE"/>
    <property type="match status" value="1"/>
</dbReference>
<organism evidence="3 4">
    <name type="scientific">Amycolatopsis albidoflavus</name>
    <dbReference type="NCBI Taxonomy" id="102226"/>
    <lineage>
        <taxon>Bacteria</taxon>
        <taxon>Bacillati</taxon>
        <taxon>Actinomycetota</taxon>
        <taxon>Actinomycetes</taxon>
        <taxon>Pseudonocardiales</taxon>
        <taxon>Pseudonocardiaceae</taxon>
        <taxon>Amycolatopsis</taxon>
    </lineage>
</organism>
<keyword evidence="1 3" id="KW-0560">Oxidoreductase</keyword>
<dbReference type="Pfam" id="PF01266">
    <property type="entry name" value="DAO"/>
    <property type="match status" value="1"/>
</dbReference>
<dbReference type="EMBL" id="JBHUKQ010000014">
    <property type="protein sequence ID" value="MFD2483709.1"/>
    <property type="molecule type" value="Genomic_DNA"/>
</dbReference>
<protein>
    <submittedName>
        <fullName evidence="3">NAD(P)/FAD-dependent oxidoreductase</fullName>
        <ecNumber evidence="3">1.-.-.-</ecNumber>
    </submittedName>
</protein>
<evidence type="ECO:0000313" key="4">
    <source>
        <dbReference type="Proteomes" id="UP001597542"/>
    </source>
</evidence>
<keyword evidence="4" id="KW-1185">Reference proteome</keyword>
<reference evidence="4" key="1">
    <citation type="journal article" date="2019" name="Int. J. Syst. Evol. Microbiol.">
        <title>The Global Catalogue of Microorganisms (GCM) 10K type strain sequencing project: providing services to taxonomists for standard genome sequencing and annotation.</title>
        <authorList>
            <consortium name="The Broad Institute Genomics Platform"/>
            <consortium name="The Broad Institute Genome Sequencing Center for Infectious Disease"/>
            <person name="Wu L."/>
            <person name="Ma J."/>
        </authorList>
    </citation>
    <scope>NUCLEOTIDE SEQUENCE [LARGE SCALE GENOMIC DNA]</scope>
    <source>
        <strain evidence="4">CGMCC 4.7638</strain>
    </source>
</reference>
<sequence length="388" mass="40963">MQIVVIGAGVIGLSVATELARRGARVTVVDQHVPGAGTSSTSYAWVNANKKEPQAYYDLNLAGMEAHRRLAEATGGGWLNTGGHLEVATDPAHAAELEQRTARLTGHGYAVEQVTAERARQLVPDLLVPLDAGPIVYFPSEAHCYPQLYLAHLLTAAEDLGVQVVSGAQVKAFDFDAGRPVLRLADGTALGCDRVVSCVGRWTGELLAQAEIPLAMETFTRPGDATVGYLAVTSPVPVALSGLLTTSRLNVRPDGAGRLQLQALDLDQTADPRAVPATDSPLAEELLDRLAGVLRHSRAATVSELRVGQRALPSDGLTVAGPVPSRPWLYVVATHSGVTLAPLLGDLVAAEVYDGVVQDLLAEFRPDRLLASGVRHAPAQPPRRPGEQ</sequence>
<dbReference type="Proteomes" id="UP001597542">
    <property type="component" value="Unassembled WGS sequence"/>
</dbReference>
<dbReference type="Gene3D" id="3.50.50.60">
    <property type="entry name" value="FAD/NAD(P)-binding domain"/>
    <property type="match status" value="1"/>
</dbReference>
<evidence type="ECO:0000256" key="1">
    <source>
        <dbReference type="ARBA" id="ARBA00023002"/>
    </source>
</evidence>
<feature type="domain" description="FAD dependent oxidoreductase" evidence="2">
    <location>
        <begin position="3"/>
        <end position="350"/>
    </location>
</feature>
<dbReference type="PANTHER" id="PTHR13847">
    <property type="entry name" value="SARCOSINE DEHYDROGENASE-RELATED"/>
    <property type="match status" value="1"/>
</dbReference>
<evidence type="ECO:0000259" key="2">
    <source>
        <dbReference type="Pfam" id="PF01266"/>
    </source>
</evidence>
<name>A0ABW5I309_9PSEU</name>
<accession>A0ABW5I309</accession>
<dbReference type="InterPro" id="IPR036188">
    <property type="entry name" value="FAD/NAD-bd_sf"/>
</dbReference>
<proteinExistence type="predicted"/>
<dbReference type="RefSeq" id="WP_344284411.1">
    <property type="nucleotide sequence ID" value="NZ_BAAAHV010000022.1"/>
</dbReference>
<dbReference type="SUPFAM" id="SSF51905">
    <property type="entry name" value="FAD/NAD(P)-binding domain"/>
    <property type="match status" value="1"/>
</dbReference>
<dbReference type="EC" id="1.-.-.-" evidence="3"/>
<comment type="caution">
    <text evidence="3">The sequence shown here is derived from an EMBL/GenBank/DDBJ whole genome shotgun (WGS) entry which is preliminary data.</text>
</comment>
<dbReference type="Gene3D" id="3.30.9.10">
    <property type="entry name" value="D-Amino Acid Oxidase, subunit A, domain 2"/>
    <property type="match status" value="1"/>
</dbReference>
<evidence type="ECO:0000313" key="3">
    <source>
        <dbReference type="EMBL" id="MFD2483709.1"/>
    </source>
</evidence>
<dbReference type="InterPro" id="IPR006076">
    <property type="entry name" value="FAD-dep_OxRdtase"/>
</dbReference>
<gene>
    <name evidence="3" type="ORF">ACFSUT_25755</name>
</gene>
<dbReference type="GO" id="GO:0016491">
    <property type="term" value="F:oxidoreductase activity"/>
    <property type="evidence" value="ECO:0007669"/>
    <property type="project" value="UniProtKB-KW"/>
</dbReference>